<feature type="transmembrane region" description="Helical" evidence="1">
    <location>
        <begin position="260"/>
        <end position="281"/>
    </location>
</feature>
<organism evidence="2 3">
    <name type="scientific">Niabella drilacis (strain DSM 25811 / CCM 8410 / CCUG 62505 / LMG 26954 / E90)</name>
    <dbReference type="NCBI Taxonomy" id="1285928"/>
    <lineage>
        <taxon>Bacteria</taxon>
        <taxon>Pseudomonadati</taxon>
        <taxon>Bacteroidota</taxon>
        <taxon>Chitinophagia</taxon>
        <taxon>Chitinophagales</taxon>
        <taxon>Chitinophagaceae</taxon>
        <taxon>Niabella</taxon>
    </lineage>
</organism>
<dbReference type="EMBL" id="FMZO01000003">
    <property type="protein sequence ID" value="SDC67849.1"/>
    <property type="molecule type" value="Genomic_DNA"/>
</dbReference>
<reference evidence="3" key="1">
    <citation type="submission" date="2016-10" db="EMBL/GenBank/DDBJ databases">
        <authorList>
            <person name="Varghese N."/>
            <person name="Submissions S."/>
        </authorList>
    </citation>
    <scope>NUCLEOTIDE SEQUENCE [LARGE SCALE GENOMIC DNA]</scope>
    <source>
        <strain evidence="3">DSM 25811 / CCM 8410 / LMG 26954 / E90</strain>
    </source>
</reference>
<dbReference type="SUPFAM" id="SSF52218">
    <property type="entry name" value="Flavoproteins"/>
    <property type="match status" value="1"/>
</dbReference>
<keyword evidence="1" id="KW-0812">Transmembrane</keyword>
<dbReference type="STRING" id="1285928.SAMN04487894_103293"/>
<dbReference type="Gene3D" id="3.40.50.360">
    <property type="match status" value="1"/>
</dbReference>
<dbReference type="RefSeq" id="WP_090389459.1">
    <property type="nucleotide sequence ID" value="NZ_FMZO01000003.1"/>
</dbReference>
<dbReference type="OrthoDB" id="4547866at2"/>
<keyword evidence="1" id="KW-0472">Membrane</keyword>
<keyword evidence="3" id="KW-1185">Reference proteome</keyword>
<accession>A0A1G6NJA7</accession>
<name>A0A1G6NJA7_NIADE</name>
<dbReference type="InterPro" id="IPR029039">
    <property type="entry name" value="Flavoprotein-like_sf"/>
</dbReference>
<proteinExistence type="predicted"/>
<sequence>MSKHVLAVYFTQSGQTKEILDSFLQPLLADGVSVDYLQVQTQHSFPFPWSIPVFFDTVPESVEVIPTALKPWSVPRERYDLVVLAWQPWNLSPSIPINSILQDEQFKALIKHTPLVTICGCRNMWINAQEKNKKLLREAGAQLSGNIALFDRHLNHLSYFTIFHWLGTGRKDRKWGIFPKPGVAAADIANASVFGATVNRHLQSGNWQDLQPELVKQKAVVVKYSLMFIERKAGKIFKKWVAIINKHPKNRKKILVAYKYYLAVALLIASPIILLVDLILVRPFSQKKVRRQMDYYAGVEWREKI</sequence>
<evidence type="ECO:0008006" key="4">
    <source>
        <dbReference type="Google" id="ProtNLM"/>
    </source>
</evidence>
<keyword evidence="1" id="KW-1133">Transmembrane helix</keyword>
<dbReference type="Proteomes" id="UP000198757">
    <property type="component" value="Unassembled WGS sequence"/>
</dbReference>
<evidence type="ECO:0000256" key="1">
    <source>
        <dbReference type="SAM" id="Phobius"/>
    </source>
</evidence>
<dbReference type="AlphaFoldDB" id="A0A1G6NJA7"/>
<evidence type="ECO:0000313" key="2">
    <source>
        <dbReference type="EMBL" id="SDC67849.1"/>
    </source>
</evidence>
<evidence type="ECO:0000313" key="3">
    <source>
        <dbReference type="Proteomes" id="UP000198757"/>
    </source>
</evidence>
<protein>
    <recommendedName>
        <fullName evidence="4">Dialkylrecorsinol condensing enzyme</fullName>
    </recommendedName>
</protein>
<gene>
    <name evidence="2" type="ORF">SAMN04487894_103293</name>
</gene>